<feature type="domain" description="FAD-binding" evidence="6">
    <location>
        <begin position="149"/>
        <end position="350"/>
    </location>
</feature>
<organism evidence="7 8">
    <name type="scientific">Pyricularia grisea</name>
    <name type="common">Crabgrass-specific blast fungus</name>
    <name type="synonym">Magnaporthe grisea</name>
    <dbReference type="NCBI Taxonomy" id="148305"/>
    <lineage>
        <taxon>Eukaryota</taxon>
        <taxon>Fungi</taxon>
        <taxon>Dikarya</taxon>
        <taxon>Ascomycota</taxon>
        <taxon>Pezizomycotina</taxon>
        <taxon>Sordariomycetes</taxon>
        <taxon>Sordariomycetidae</taxon>
        <taxon>Magnaporthales</taxon>
        <taxon>Pyriculariaceae</taxon>
        <taxon>Pyricularia</taxon>
    </lineage>
</organism>
<protein>
    <recommendedName>
        <fullName evidence="6">FAD-binding domain-containing protein</fullName>
    </recommendedName>
</protein>
<evidence type="ECO:0000259" key="6">
    <source>
        <dbReference type="Pfam" id="PF01494"/>
    </source>
</evidence>
<dbReference type="GeneID" id="41957343"/>
<evidence type="ECO:0000256" key="1">
    <source>
        <dbReference type="ARBA" id="ARBA00007992"/>
    </source>
</evidence>
<evidence type="ECO:0000256" key="3">
    <source>
        <dbReference type="ARBA" id="ARBA00022827"/>
    </source>
</evidence>
<reference evidence="8" key="3">
    <citation type="submission" date="2025-08" db="UniProtKB">
        <authorList>
            <consortium name="RefSeq"/>
        </authorList>
    </citation>
    <scope>IDENTIFICATION</scope>
    <source>
        <strain evidence="8">NI907</strain>
    </source>
</reference>
<name>A0A6P8BF46_PYRGI</name>
<reference evidence="8" key="2">
    <citation type="submission" date="2019-10" db="EMBL/GenBank/DDBJ databases">
        <authorList>
            <consortium name="NCBI Genome Project"/>
        </authorList>
    </citation>
    <scope>NUCLEOTIDE SEQUENCE</scope>
    <source>
        <strain evidence="8">NI907</strain>
    </source>
</reference>
<evidence type="ECO:0000256" key="2">
    <source>
        <dbReference type="ARBA" id="ARBA00022630"/>
    </source>
</evidence>
<dbReference type="InterPro" id="IPR036188">
    <property type="entry name" value="FAD/NAD-bd_sf"/>
</dbReference>
<reference evidence="8" key="1">
    <citation type="journal article" date="2019" name="Mol. Biol. Evol.">
        <title>Blast fungal genomes show frequent chromosomal changes, gene gains and losses, and effector gene turnover.</title>
        <authorList>
            <person name="Gomez Luciano L.B."/>
            <person name="Jason Tsai I."/>
            <person name="Chuma I."/>
            <person name="Tosa Y."/>
            <person name="Chen Y.H."/>
            <person name="Li J.Y."/>
            <person name="Li M.Y."/>
            <person name="Jade Lu M.Y."/>
            <person name="Nakayashiki H."/>
            <person name="Li W.H."/>
        </authorList>
    </citation>
    <scope>NUCLEOTIDE SEQUENCE</scope>
    <source>
        <strain evidence="8">NI907</strain>
    </source>
</reference>
<dbReference type="PRINTS" id="PR00420">
    <property type="entry name" value="RNGMNOXGNASE"/>
</dbReference>
<dbReference type="GO" id="GO:0004497">
    <property type="term" value="F:monooxygenase activity"/>
    <property type="evidence" value="ECO:0007669"/>
    <property type="project" value="UniProtKB-KW"/>
</dbReference>
<comment type="similarity">
    <text evidence="1">Belongs to the paxM FAD-dependent monooxygenase family.</text>
</comment>
<keyword evidence="2" id="KW-0285">Flavoprotein</keyword>
<proteinExistence type="inferred from homology"/>
<sequence>MKIIIVGAGVAGLSAYLQLKKLMPGRHTILIYEAYGSRATGDRSPSEPMLTDSAAVVGNVIALVPAALRMLRCINQDLYDLFLTRGYQNETYRFRTARGHSLGAVPTDDGESPRECTVSCPRMVLRDCLVEIVGEHNIHYRRVVAVDVSGPKTIVKFADGSQESADLVLGADGVRSVVRTAILGPARDAAGFPPHYEGFCGVGGFLQMDELPQPALEKSIVFTFGPAGSFGYCSVGPLEQRMLGWWSNWGQAEMPRSNVMGLEEIRRQLRDRHGAWEDPIIGHVVENMTTDRIYPIWTTPELPCWSRGGAVLLGDAAHTLPATSGQGAAQALEDSIVFCLLLAAYLGQDGVSETEAAQLAGKGLFELQAPRAAAIKRRSRNLYLTNKRIDKVAVEYAYYAYLYLLTRLPILSRLVLGTVFSPSDHKDPEQRVRDYLGVKKAREEAREE</sequence>
<evidence type="ECO:0000313" key="7">
    <source>
        <dbReference type="Proteomes" id="UP000515153"/>
    </source>
</evidence>
<dbReference type="RefSeq" id="XP_030985830.1">
    <property type="nucleotide sequence ID" value="XM_031122431.1"/>
</dbReference>
<keyword evidence="5" id="KW-0503">Monooxygenase</keyword>
<evidence type="ECO:0000313" key="8">
    <source>
        <dbReference type="RefSeq" id="XP_030985830.1"/>
    </source>
</evidence>
<dbReference type="Gene3D" id="3.50.50.60">
    <property type="entry name" value="FAD/NAD(P)-binding domain"/>
    <property type="match status" value="1"/>
</dbReference>
<evidence type="ECO:0000256" key="5">
    <source>
        <dbReference type="ARBA" id="ARBA00023033"/>
    </source>
</evidence>
<keyword evidence="4" id="KW-0560">Oxidoreductase</keyword>
<dbReference type="KEGG" id="pgri:PgNI_02364"/>
<keyword evidence="3" id="KW-0274">FAD</keyword>
<dbReference type="Pfam" id="PF01494">
    <property type="entry name" value="FAD_binding_3"/>
    <property type="match status" value="1"/>
</dbReference>
<keyword evidence="7" id="KW-1185">Reference proteome</keyword>
<dbReference type="GO" id="GO:0071949">
    <property type="term" value="F:FAD binding"/>
    <property type="evidence" value="ECO:0007669"/>
    <property type="project" value="InterPro"/>
</dbReference>
<dbReference type="PANTHER" id="PTHR13789:SF309">
    <property type="entry name" value="PUTATIVE (AFU_ORTHOLOGUE AFUA_6G14510)-RELATED"/>
    <property type="match status" value="1"/>
</dbReference>
<evidence type="ECO:0000256" key="4">
    <source>
        <dbReference type="ARBA" id="ARBA00023002"/>
    </source>
</evidence>
<dbReference type="InterPro" id="IPR050493">
    <property type="entry name" value="FAD-dep_Monooxygenase_BioMet"/>
</dbReference>
<dbReference type="AlphaFoldDB" id="A0A6P8BF46"/>
<gene>
    <name evidence="8" type="ORF">PgNI_02364</name>
</gene>
<dbReference type="InterPro" id="IPR002938">
    <property type="entry name" value="FAD-bd"/>
</dbReference>
<dbReference type="Proteomes" id="UP000515153">
    <property type="component" value="Unplaced"/>
</dbReference>
<dbReference type="SUPFAM" id="SSF51905">
    <property type="entry name" value="FAD/NAD(P)-binding domain"/>
    <property type="match status" value="1"/>
</dbReference>
<accession>A0A6P8BF46</accession>
<dbReference type="PANTHER" id="PTHR13789">
    <property type="entry name" value="MONOOXYGENASE"/>
    <property type="match status" value="1"/>
</dbReference>